<dbReference type="InterPro" id="IPR011009">
    <property type="entry name" value="Kinase-like_dom_sf"/>
</dbReference>
<evidence type="ECO:0000313" key="3">
    <source>
        <dbReference type="Proteomes" id="UP000481360"/>
    </source>
</evidence>
<dbReference type="InterPro" id="IPR002575">
    <property type="entry name" value="Aminoglycoside_PTrfase"/>
</dbReference>
<comment type="caution">
    <text evidence="2">The sequence shown here is derived from an EMBL/GenBank/DDBJ whole genome shotgun (WGS) entry which is preliminary data.</text>
</comment>
<proteinExistence type="predicted"/>
<dbReference type="SUPFAM" id="SSF56112">
    <property type="entry name" value="Protein kinase-like (PK-like)"/>
    <property type="match status" value="1"/>
</dbReference>
<dbReference type="GO" id="GO:0016740">
    <property type="term" value="F:transferase activity"/>
    <property type="evidence" value="ECO:0007669"/>
    <property type="project" value="UniProtKB-KW"/>
</dbReference>
<dbReference type="Pfam" id="PF01636">
    <property type="entry name" value="APH"/>
    <property type="match status" value="1"/>
</dbReference>
<reference evidence="2 3" key="1">
    <citation type="submission" date="2020-03" db="EMBL/GenBank/DDBJ databases">
        <title>Isolation and identification of active actinomycetes.</title>
        <authorList>
            <person name="Sun X."/>
        </authorList>
    </citation>
    <scope>NUCLEOTIDE SEQUENCE [LARGE SCALE GENOMIC DNA]</scope>
    <source>
        <strain evidence="2 3">NEAU-D13</strain>
    </source>
</reference>
<protein>
    <submittedName>
        <fullName evidence="2">Phosphotransferase</fullName>
    </submittedName>
</protein>
<keyword evidence="3" id="KW-1185">Reference proteome</keyword>
<name>A0A7C9VS71_9PSEU</name>
<organism evidence="2 3">
    <name type="scientific">Lentzea alba</name>
    <dbReference type="NCBI Taxonomy" id="2714351"/>
    <lineage>
        <taxon>Bacteria</taxon>
        <taxon>Bacillati</taxon>
        <taxon>Actinomycetota</taxon>
        <taxon>Actinomycetes</taxon>
        <taxon>Pseudonocardiales</taxon>
        <taxon>Pseudonocardiaceae</taxon>
        <taxon>Lentzea</taxon>
    </lineage>
</organism>
<feature type="domain" description="Aminoglycoside phosphotransferase" evidence="1">
    <location>
        <begin position="195"/>
        <end position="295"/>
    </location>
</feature>
<keyword evidence="2" id="KW-0808">Transferase</keyword>
<dbReference type="Proteomes" id="UP000481360">
    <property type="component" value="Unassembled WGS sequence"/>
</dbReference>
<dbReference type="EMBL" id="JAAMPJ010000001">
    <property type="protein sequence ID" value="NGY57898.1"/>
    <property type="molecule type" value="Genomic_DNA"/>
</dbReference>
<evidence type="ECO:0000313" key="2">
    <source>
        <dbReference type="EMBL" id="NGY57898.1"/>
    </source>
</evidence>
<sequence>MTERSIIALVSAPSAPSGFAGRTDAIGVSSPFWNQVHEVNEKLEQLLGVPTSVLRLVSVENGRSPAGGLVTYHVEAHGEPDRTHLHPADEPEPDAEHRQEWARRGGPAELVAWADTQVERTGPPVQMRTWNLSSVHQLPTANGPVWLKAVPPFFADEGMLIKTVAAHDPALVPGLIASAPHRVLLRDEPGGSGWPLEPEYVEDVVPRWVAVQHALAGEPLVRPTPVPMPDFGLPDTLLHGDFHPGNWRANGKIIDWSDASWGHPALDVCRLLEVARPEHHELISRVWTEAWLRHRPQSRPREALEVAQRAYLLHSAVKIQEFLDNIEESERIYHLGGVEIELRTIRELR</sequence>
<dbReference type="RefSeq" id="WP_166043585.1">
    <property type="nucleotide sequence ID" value="NZ_JAAMPJ010000001.1"/>
</dbReference>
<dbReference type="Gene3D" id="3.90.1200.10">
    <property type="match status" value="1"/>
</dbReference>
<dbReference type="AlphaFoldDB" id="A0A7C9VS71"/>
<gene>
    <name evidence="2" type="ORF">G7043_03010</name>
</gene>
<evidence type="ECO:0000259" key="1">
    <source>
        <dbReference type="Pfam" id="PF01636"/>
    </source>
</evidence>
<accession>A0A7C9VS71</accession>